<reference evidence="13" key="1">
    <citation type="submission" date="2017-08" db="EMBL/GenBank/DDBJ databases">
        <authorList>
            <person name="Polle J.E."/>
            <person name="Barry K."/>
            <person name="Cushman J."/>
            <person name="Schmutz J."/>
            <person name="Tran D."/>
            <person name="Hathwaick L.T."/>
            <person name="Yim W.C."/>
            <person name="Jenkins J."/>
            <person name="Mckie-Krisberg Z.M."/>
            <person name="Prochnik S."/>
            <person name="Lindquist E."/>
            <person name="Dockter R.B."/>
            <person name="Adam C."/>
            <person name="Molina H."/>
            <person name="Bunkerborg J."/>
            <person name="Jin E."/>
            <person name="Buchheim M."/>
            <person name="Magnuson J."/>
        </authorList>
    </citation>
    <scope>NUCLEOTIDE SEQUENCE</scope>
    <source>
        <strain evidence="13">CCAP 19/18</strain>
    </source>
</reference>
<dbReference type="InterPro" id="IPR037675">
    <property type="entry name" value="PIG-O_N"/>
</dbReference>
<protein>
    <submittedName>
        <fullName evidence="13">Alkaline-phosphatase-like protein</fullName>
    </submittedName>
</protein>
<evidence type="ECO:0000256" key="10">
    <source>
        <dbReference type="ARBA" id="ARBA00023180"/>
    </source>
</evidence>
<evidence type="ECO:0000256" key="12">
    <source>
        <dbReference type="SAM" id="Phobius"/>
    </source>
</evidence>
<name>A0ABQ7GK99_DUNSA</name>
<feature type="region of interest" description="Disordered" evidence="11">
    <location>
        <begin position="323"/>
        <end position="406"/>
    </location>
</feature>
<evidence type="ECO:0000256" key="9">
    <source>
        <dbReference type="ARBA" id="ARBA00023136"/>
    </source>
</evidence>
<feature type="region of interest" description="Disordered" evidence="11">
    <location>
        <begin position="709"/>
        <end position="770"/>
    </location>
</feature>
<dbReference type="Gene3D" id="3.40.720.10">
    <property type="entry name" value="Alkaline Phosphatase, subunit A"/>
    <property type="match status" value="1"/>
</dbReference>
<dbReference type="PANTHER" id="PTHR23071">
    <property type="entry name" value="PHOSPHATIDYLINOSITOL GLYCAN"/>
    <property type="match status" value="1"/>
</dbReference>
<organism evidence="13 14">
    <name type="scientific">Dunaliella salina</name>
    <name type="common">Green alga</name>
    <name type="synonym">Protococcus salinus</name>
    <dbReference type="NCBI Taxonomy" id="3046"/>
    <lineage>
        <taxon>Eukaryota</taxon>
        <taxon>Viridiplantae</taxon>
        <taxon>Chlorophyta</taxon>
        <taxon>core chlorophytes</taxon>
        <taxon>Chlorophyceae</taxon>
        <taxon>CS clade</taxon>
        <taxon>Chlamydomonadales</taxon>
        <taxon>Dunaliellaceae</taxon>
        <taxon>Dunaliella</taxon>
    </lineage>
</organism>
<evidence type="ECO:0000256" key="3">
    <source>
        <dbReference type="ARBA" id="ARBA00008695"/>
    </source>
</evidence>
<keyword evidence="5" id="KW-0808">Transferase</keyword>
<evidence type="ECO:0000256" key="2">
    <source>
        <dbReference type="ARBA" id="ARBA00004687"/>
    </source>
</evidence>
<dbReference type="SUPFAM" id="SSF53649">
    <property type="entry name" value="Alkaline phosphatase-like"/>
    <property type="match status" value="1"/>
</dbReference>
<feature type="compositionally biased region" description="Low complexity" evidence="11">
    <location>
        <begin position="327"/>
        <end position="359"/>
    </location>
</feature>
<dbReference type="InterPro" id="IPR017850">
    <property type="entry name" value="Alkaline_phosphatase_core_sf"/>
</dbReference>
<dbReference type="Proteomes" id="UP000815325">
    <property type="component" value="Unassembled WGS sequence"/>
</dbReference>
<comment type="caution">
    <text evidence="13">The sequence shown here is derived from an EMBL/GenBank/DDBJ whole genome shotgun (WGS) entry which is preliminary data.</text>
</comment>
<keyword evidence="9 12" id="KW-0472">Membrane</keyword>
<evidence type="ECO:0000256" key="4">
    <source>
        <dbReference type="ARBA" id="ARBA00022502"/>
    </source>
</evidence>
<feature type="compositionally biased region" description="Low complexity" evidence="11">
    <location>
        <begin position="719"/>
        <end position="739"/>
    </location>
</feature>
<dbReference type="EMBL" id="MU069726">
    <property type="protein sequence ID" value="KAF5835037.1"/>
    <property type="molecule type" value="Genomic_DNA"/>
</dbReference>
<comment type="pathway">
    <text evidence="2">Glycolipid biosynthesis; glycosylphosphatidylinositol-anchor biosynthesis.</text>
</comment>
<evidence type="ECO:0000256" key="1">
    <source>
        <dbReference type="ARBA" id="ARBA00004477"/>
    </source>
</evidence>
<gene>
    <name evidence="13" type="ORF">DUNSADRAFT_8040</name>
</gene>
<evidence type="ECO:0000256" key="8">
    <source>
        <dbReference type="ARBA" id="ARBA00022989"/>
    </source>
</evidence>
<evidence type="ECO:0000256" key="6">
    <source>
        <dbReference type="ARBA" id="ARBA00022692"/>
    </source>
</evidence>
<proteinExistence type="inferred from homology"/>
<sequence length="883" mass="95189">MKALRPELLLLLLLLFLVHFTALFTFTKGFITTRLELPHKSQCADFCDGQQEAAQHERSACWSTAPQHPHRIRKVVLMIIDALRADFYYEPESNSSAAATIIRGYSLHMPRLRTVLHEAGTSAFVAPFIADTPTITMSRLKTLLTGSLPTFLDVGSSFSAASLTEDNLLDQLKKKGKRMIFSGDDTWMQLAPLGTFDAAHPYPSFNVHDLHTVDNGVWQYLNHYLAHPKSWDFLVGHYLGLDHAGHSRGVASPGMAQKLAQMDAEVDEIARKLHAEAYPGGPHEHTLLLVLGDHGQTLGGDHGGSSKEETDSLIAAINVGKWRRQGQRQPWQQQHSRNSPSPNSEQSQQKQKQPAQPDPSSDDAHQNLQQQQQQQPTKPDPDPDDEQHKHLHLQQQQQQQQQQQGTTGIWTLPHEHLRPEPPQASDVLRPQMRDVAHVMTQLDFTSTLALLLGLPIPYGNVGSVDEHMWAAAWEEGKGEHPSLAGVEGAAAPSGVEHSGGEVEDAAVPGDSAPARRQDAAAVRGCAVPPGNAATFEGVGFSGTEREGVGAGGCSANAPQDNAAAEGGCVGTKKGVVGEQECSAGAPQDTAAAEGGCVGTKEGVVGEQECSAGAPGGATAAEGGCAGIEKGEMGEEECGAEGGEAPFVLQEQSWRHSYLEALALTSQQVQRYLETYTQASSLTPRDLQMCSHLYKEAQVAYQAYLKEKQQRHELHGQQEGKGQQQQQQQQQQRAGKGQQQTLEQPETSLHPGRGDSEAEEETAYRPGHSAGRKTTEALYMDALAKLQASQKGAADLARAKFAGSSLPFMAFGCLLMLGSVALHVLVLARVCNSAMGGLPGPYGTLFPSYPILAAHLRTLCALFVSNPGSTCVPAGMVVFQVRFH</sequence>
<keyword evidence="8 12" id="KW-1133">Transmembrane helix</keyword>
<feature type="transmembrane region" description="Helical" evidence="12">
    <location>
        <begin position="807"/>
        <end position="827"/>
    </location>
</feature>
<comment type="subcellular location">
    <subcellularLocation>
        <location evidence="1">Endoplasmic reticulum membrane</location>
        <topology evidence="1">Multi-pass membrane protein</topology>
    </subcellularLocation>
</comment>
<dbReference type="PANTHER" id="PTHR23071:SF1">
    <property type="entry name" value="GPI ETHANOLAMINE PHOSPHATE TRANSFERASE 3"/>
    <property type="match status" value="1"/>
</dbReference>
<feature type="compositionally biased region" description="Low complexity" evidence="11">
    <location>
        <begin position="394"/>
        <end position="404"/>
    </location>
</feature>
<evidence type="ECO:0000313" key="13">
    <source>
        <dbReference type="EMBL" id="KAF5835037.1"/>
    </source>
</evidence>
<feature type="region of interest" description="Disordered" evidence="11">
    <location>
        <begin position="479"/>
        <end position="514"/>
    </location>
</feature>
<feature type="compositionally biased region" description="Low complexity" evidence="11">
    <location>
        <begin position="366"/>
        <end position="377"/>
    </location>
</feature>
<keyword evidence="7" id="KW-0256">Endoplasmic reticulum</keyword>
<keyword evidence="14" id="KW-1185">Reference proteome</keyword>
<keyword evidence="6 12" id="KW-0812">Transmembrane</keyword>
<keyword evidence="4" id="KW-0337">GPI-anchor biosynthesis</keyword>
<evidence type="ECO:0000313" key="14">
    <source>
        <dbReference type="Proteomes" id="UP000815325"/>
    </source>
</evidence>
<comment type="similarity">
    <text evidence="3">Belongs to the PIGG/PIGN/PIGO family. PIGO subfamily.</text>
</comment>
<evidence type="ECO:0000256" key="11">
    <source>
        <dbReference type="SAM" id="MobiDB-lite"/>
    </source>
</evidence>
<dbReference type="CDD" id="cd16023">
    <property type="entry name" value="GPI_EPT_3"/>
    <property type="match status" value="1"/>
</dbReference>
<evidence type="ECO:0000256" key="7">
    <source>
        <dbReference type="ARBA" id="ARBA00022824"/>
    </source>
</evidence>
<dbReference type="InterPro" id="IPR002591">
    <property type="entry name" value="Phosphodiest/P_Trfase"/>
</dbReference>
<keyword evidence="10" id="KW-0325">Glycoprotein</keyword>
<dbReference type="InterPro" id="IPR039524">
    <property type="entry name" value="PIGO/GPI13"/>
</dbReference>
<dbReference type="Pfam" id="PF01663">
    <property type="entry name" value="Phosphodiest"/>
    <property type="match status" value="1"/>
</dbReference>
<evidence type="ECO:0000256" key="5">
    <source>
        <dbReference type="ARBA" id="ARBA00022679"/>
    </source>
</evidence>
<accession>A0ABQ7GK99</accession>